<accession>A0A813LL85</accession>
<reference evidence="1" key="1">
    <citation type="submission" date="2021-02" db="EMBL/GenBank/DDBJ databases">
        <authorList>
            <person name="Dougan E. K."/>
            <person name="Rhodes N."/>
            <person name="Thang M."/>
            <person name="Chan C."/>
        </authorList>
    </citation>
    <scope>NUCLEOTIDE SEQUENCE</scope>
</reference>
<evidence type="ECO:0000313" key="1">
    <source>
        <dbReference type="EMBL" id="CAE8725433.1"/>
    </source>
</evidence>
<gene>
    <name evidence="1" type="ORF">PGLA2088_LOCUS44120</name>
</gene>
<protein>
    <submittedName>
        <fullName evidence="1">Uncharacterized protein</fullName>
    </submittedName>
</protein>
<comment type="caution">
    <text evidence="1">The sequence shown here is derived from an EMBL/GenBank/DDBJ whole genome shotgun (WGS) entry which is preliminary data.</text>
</comment>
<dbReference type="EMBL" id="CAJNNW010035069">
    <property type="protein sequence ID" value="CAE8725433.1"/>
    <property type="molecule type" value="Genomic_DNA"/>
</dbReference>
<organism evidence="1 2">
    <name type="scientific">Polarella glacialis</name>
    <name type="common">Dinoflagellate</name>
    <dbReference type="NCBI Taxonomy" id="89957"/>
    <lineage>
        <taxon>Eukaryota</taxon>
        <taxon>Sar</taxon>
        <taxon>Alveolata</taxon>
        <taxon>Dinophyceae</taxon>
        <taxon>Suessiales</taxon>
        <taxon>Suessiaceae</taxon>
        <taxon>Polarella</taxon>
    </lineage>
</organism>
<proteinExistence type="predicted"/>
<dbReference type="AlphaFoldDB" id="A0A813LL85"/>
<name>A0A813LL85_POLGL</name>
<dbReference type="Proteomes" id="UP000626109">
    <property type="component" value="Unassembled WGS sequence"/>
</dbReference>
<evidence type="ECO:0000313" key="2">
    <source>
        <dbReference type="Proteomes" id="UP000626109"/>
    </source>
</evidence>
<sequence length="495" mass="54147">MEEIKAMPNPWEAVLTPAEYENLQGYSTQLGLTPDHVLQLNQSWRKHPMYSRTTHTLHTVIKNCGIMLCRGKIIAPEELALYQGLPVRFYVLLACSFTDDCTAVRGVESHTSATAAKPTAPSMSISAYSLLNLEPDSCKCDSADLLDWEGGALPKIRLPEGLAFNLVTPKQVMMAIELFTLEMAFEESIMQCNKHLMVEASSSAASILCANITDASQAFGSKGLPYAGHVSLAQTNHSFGSCVALSTESFVPAWGCRACPPDKATTTINMVECSAEFQIGDSVSKHFDVQCRFKIAHMMRNDEAVLKNHSTNAAYWEITRPTLSKKKTSVATALDSLGYSGTTCKEIISEDDAGNAAAAAKVLGKSSRLASHLLKTSREQGSLAALGKGPGIQTNVRTMVCDVLGRDPREHVKMTKQGQLVFTHIKYCLAVDRTGGTEFHAQACAKGVDEQLWAKDFVSEPIEAKVYKNWLKNNVPQQEKEFQKKGLKEGDKDEL</sequence>